<feature type="non-terminal residue" evidence="2">
    <location>
        <position position="152"/>
    </location>
</feature>
<gene>
    <name evidence="2" type="ORF">FNX48_025985</name>
</gene>
<dbReference type="Proteomes" id="UP000315516">
    <property type="component" value="Unassembled WGS sequence"/>
</dbReference>
<dbReference type="InterPro" id="IPR029062">
    <property type="entry name" value="Class_I_gatase-like"/>
</dbReference>
<protein>
    <submittedName>
        <fullName evidence="2">Peptidase</fullName>
    </submittedName>
</protein>
<dbReference type="EMBL" id="VJYJ02001627">
    <property type="protein sequence ID" value="MQS10480.1"/>
    <property type="molecule type" value="Genomic_DNA"/>
</dbReference>
<reference evidence="2" key="1">
    <citation type="submission" date="2019-10" db="EMBL/GenBank/DDBJ databases">
        <title>Streptomyces sp. nov., a novel actinobacterium isolated from alkaline environment.</title>
        <authorList>
            <person name="Golinska P."/>
        </authorList>
    </citation>
    <scope>NUCLEOTIDE SEQUENCE</scope>
    <source>
        <strain evidence="2">IF17</strain>
    </source>
</reference>
<sequence>MRRVHRTLRTPVAWLALLMLAWPSAAPAQDLQGPGFSYYEVGDLEAPRPGPRASAMMLMGGGEWVPDAFQWWLKQAGNGRVLILRASGGNELQDRLYREIGGTTAVQTLVFDSRRGADDPAVLRVVAAADAIFIAGGDQSRYIRFWKGTALN</sequence>
<accession>A0A646IHZ1</accession>
<comment type="caution">
    <text evidence="2">The sequence shown here is derived from an EMBL/GenBank/DDBJ whole genome shotgun (WGS) entry which is preliminary data.</text>
</comment>
<organism evidence="2">
    <name type="scientific">Streptomyces alkaliphilus</name>
    <dbReference type="NCBI Taxonomy" id="1472722"/>
    <lineage>
        <taxon>Bacteria</taxon>
        <taxon>Bacillati</taxon>
        <taxon>Actinomycetota</taxon>
        <taxon>Actinomycetes</taxon>
        <taxon>Kitasatosporales</taxon>
        <taxon>Streptomycetaceae</taxon>
        <taxon>Streptomyces</taxon>
    </lineage>
</organism>
<dbReference type="AlphaFoldDB" id="A0A646IHZ1"/>
<evidence type="ECO:0000313" key="2">
    <source>
        <dbReference type="EMBL" id="MQS10480.1"/>
    </source>
</evidence>
<evidence type="ECO:0000256" key="1">
    <source>
        <dbReference type="SAM" id="SignalP"/>
    </source>
</evidence>
<keyword evidence="1" id="KW-0732">Signal</keyword>
<feature type="signal peptide" evidence="1">
    <location>
        <begin position="1"/>
        <end position="28"/>
    </location>
</feature>
<dbReference type="Gene3D" id="3.40.50.880">
    <property type="match status" value="1"/>
</dbReference>
<proteinExistence type="predicted"/>
<feature type="chain" id="PRO_5024863060" evidence="1">
    <location>
        <begin position="29"/>
        <end position="152"/>
    </location>
</feature>
<name>A0A646IHZ1_9ACTN</name>